<keyword evidence="3" id="KW-1185">Reference proteome</keyword>
<keyword evidence="1" id="KW-0812">Transmembrane</keyword>
<organism evidence="2 3">
    <name type="scientific">Bradyrhizobium canariense</name>
    <dbReference type="NCBI Taxonomy" id="255045"/>
    <lineage>
        <taxon>Bacteria</taxon>
        <taxon>Pseudomonadati</taxon>
        <taxon>Pseudomonadota</taxon>
        <taxon>Alphaproteobacteria</taxon>
        <taxon>Hyphomicrobiales</taxon>
        <taxon>Nitrobacteraceae</taxon>
        <taxon>Bradyrhizobium</taxon>
    </lineage>
</organism>
<dbReference type="AlphaFoldDB" id="A0A1H1Q690"/>
<dbReference type="Proteomes" id="UP000243904">
    <property type="component" value="Chromosome I"/>
</dbReference>
<dbReference type="EMBL" id="LT629750">
    <property type="protein sequence ID" value="SDS18955.1"/>
    <property type="molecule type" value="Genomic_DNA"/>
</dbReference>
<feature type="transmembrane region" description="Helical" evidence="1">
    <location>
        <begin position="61"/>
        <end position="86"/>
    </location>
</feature>
<name>A0A1H1Q690_9BRAD</name>
<reference evidence="3" key="1">
    <citation type="submission" date="2016-10" db="EMBL/GenBank/DDBJ databases">
        <authorList>
            <person name="Varghese N."/>
            <person name="Submissions S."/>
        </authorList>
    </citation>
    <scope>NUCLEOTIDE SEQUENCE [LARGE SCALE GENOMIC DNA]</scope>
    <source>
        <strain evidence="3">GAS369</strain>
    </source>
</reference>
<protein>
    <submittedName>
        <fullName evidence="2">Uncharacterized protein</fullName>
    </submittedName>
</protein>
<dbReference type="RefSeq" id="WP_146686655.1">
    <property type="nucleotide sequence ID" value="NZ_LT629750.1"/>
</dbReference>
<gene>
    <name evidence="2" type="ORF">SAMN05444158_1286</name>
</gene>
<keyword evidence="1" id="KW-0472">Membrane</keyword>
<evidence type="ECO:0000313" key="3">
    <source>
        <dbReference type="Proteomes" id="UP000243904"/>
    </source>
</evidence>
<proteinExistence type="predicted"/>
<evidence type="ECO:0000256" key="1">
    <source>
        <dbReference type="SAM" id="Phobius"/>
    </source>
</evidence>
<feature type="transmembrane region" description="Helical" evidence="1">
    <location>
        <begin position="6"/>
        <end position="27"/>
    </location>
</feature>
<accession>A0A1H1Q690</accession>
<sequence length="91" mass="9652">MSNVEEIQMIINVVSAVAAMLAAKIWLEASMIKIPPSTSDSYGGQGPFRDSLVQASQKNKLAAAWAAVAAICQALALWVGAGSYFWHKLSA</sequence>
<evidence type="ECO:0000313" key="2">
    <source>
        <dbReference type="EMBL" id="SDS18955.1"/>
    </source>
</evidence>
<keyword evidence="1" id="KW-1133">Transmembrane helix</keyword>